<keyword evidence="3" id="KW-1185">Reference proteome</keyword>
<name>A0A225AQU4_TALAT</name>
<dbReference type="Proteomes" id="UP000214365">
    <property type="component" value="Unassembled WGS sequence"/>
</dbReference>
<keyword evidence="1" id="KW-0732">Signal</keyword>
<dbReference type="OrthoDB" id="4160690at2759"/>
<gene>
    <name evidence="2" type="ORF">UA08_08818</name>
</gene>
<accession>A0A225AQU4</accession>
<dbReference type="STRING" id="1441469.A0A225AQU4"/>
<dbReference type="AlphaFoldDB" id="A0A225AQU4"/>
<dbReference type="RefSeq" id="XP_020115948.1">
    <property type="nucleotide sequence ID" value="XM_020263860.1"/>
</dbReference>
<evidence type="ECO:0000313" key="3">
    <source>
        <dbReference type="Proteomes" id="UP000214365"/>
    </source>
</evidence>
<protein>
    <submittedName>
        <fullName evidence="2">Uncharacterized protein</fullName>
    </submittedName>
</protein>
<evidence type="ECO:0000313" key="2">
    <source>
        <dbReference type="EMBL" id="OKL55827.1"/>
    </source>
</evidence>
<comment type="caution">
    <text evidence="2">The sequence shown here is derived from an EMBL/GenBank/DDBJ whole genome shotgun (WGS) entry which is preliminary data.</text>
</comment>
<reference evidence="2 3" key="1">
    <citation type="submission" date="2015-06" db="EMBL/GenBank/DDBJ databases">
        <title>Talaromyces atroroseus IBT 11181 draft genome.</title>
        <authorList>
            <person name="Rasmussen K.B."/>
            <person name="Rasmussen S."/>
            <person name="Petersen B."/>
            <person name="Sicheritz-Ponten T."/>
            <person name="Mortensen U.H."/>
            <person name="Thrane U."/>
        </authorList>
    </citation>
    <scope>NUCLEOTIDE SEQUENCE [LARGE SCALE GENOMIC DNA]</scope>
    <source>
        <strain evidence="2 3">IBT 11181</strain>
    </source>
</reference>
<proteinExistence type="predicted"/>
<organism evidence="2 3">
    <name type="scientific">Talaromyces atroroseus</name>
    <dbReference type="NCBI Taxonomy" id="1441469"/>
    <lineage>
        <taxon>Eukaryota</taxon>
        <taxon>Fungi</taxon>
        <taxon>Dikarya</taxon>
        <taxon>Ascomycota</taxon>
        <taxon>Pezizomycotina</taxon>
        <taxon>Eurotiomycetes</taxon>
        <taxon>Eurotiomycetidae</taxon>
        <taxon>Eurotiales</taxon>
        <taxon>Trichocomaceae</taxon>
        <taxon>Talaromyces</taxon>
        <taxon>Talaromyces sect. Trachyspermi</taxon>
    </lineage>
</organism>
<dbReference type="GeneID" id="31008574"/>
<feature type="chain" id="PRO_5012013742" evidence="1">
    <location>
        <begin position="19"/>
        <end position="196"/>
    </location>
</feature>
<sequence length="196" mass="20097">MVFLGAVVLLSTLICGWAVELSELLPLEKRQDLEPGTPLYECHASCGYAILISESSNYCSNSTFTSDLSSCLECALTYDIWQYYGSEVSSAATACGDDATPSSSSATVSASATGSPYTSTVVVATTSSTAFSSTSSTAAIQTPGSQAGATGTASNVSTTSSVAASQYTGAASSLTSDRKWAFLIAVGVLEVFHAYM</sequence>
<feature type="signal peptide" evidence="1">
    <location>
        <begin position="1"/>
        <end position="18"/>
    </location>
</feature>
<evidence type="ECO:0000256" key="1">
    <source>
        <dbReference type="SAM" id="SignalP"/>
    </source>
</evidence>
<dbReference type="EMBL" id="LFMY01000017">
    <property type="protein sequence ID" value="OKL55827.1"/>
    <property type="molecule type" value="Genomic_DNA"/>
</dbReference>